<dbReference type="InterPro" id="IPR005135">
    <property type="entry name" value="Endo/exonuclease/phosphatase"/>
</dbReference>
<reference evidence="2 3" key="1">
    <citation type="submission" date="2016-11" db="EMBL/GenBank/DDBJ databases">
        <title>Paenibacillus species isolates.</title>
        <authorList>
            <person name="Beno S.M."/>
        </authorList>
    </citation>
    <scope>NUCLEOTIDE SEQUENCE [LARGE SCALE GENOMIC DNA]</scope>
    <source>
        <strain evidence="2 3">FSL F4-0100</strain>
    </source>
</reference>
<dbReference type="Pfam" id="PF03372">
    <property type="entry name" value="Exo_endo_phos"/>
    <property type="match status" value="1"/>
</dbReference>
<dbReference type="Proteomes" id="UP000187074">
    <property type="component" value="Unassembled WGS sequence"/>
</dbReference>
<gene>
    <name evidence="2" type="ORF">BK123_11510</name>
</gene>
<dbReference type="EMBL" id="MRTF01000003">
    <property type="protein sequence ID" value="OME93862.1"/>
    <property type="molecule type" value="Genomic_DNA"/>
</dbReference>
<dbReference type="SUPFAM" id="SSF56219">
    <property type="entry name" value="DNase I-like"/>
    <property type="match status" value="1"/>
</dbReference>
<comment type="caution">
    <text evidence="2">The sequence shown here is derived from an EMBL/GenBank/DDBJ whole genome shotgun (WGS) entry which is preliminary data.</text>
</comment>
<dbReference type="AlphaFoldDB" id="A0A1R1B4H8"/>
<dbReference type="Gene3D" id="3.60.10.10">
    <property type="entry name" value="Endonuclease/exonuclease/phosphatase"/>
    <property type="match status" value="1"/>
</dbReference>
<organism evidence="2 3">
    <name type="scientific">Paenibacillus lautus</name>
    <name type="common">Bacillus lautus</name>
    <dbReference type="NCBI Taxonomy" id="1401"/>
    <lineage>
        <taxon>Bacteria</taxon>
        <taxon>Bacillati</taxon>
        <taxon>Bacillota</taxon>
        <taxon>Bacilli</taxon>
        <taxon>Bacillales</taxon>
        <taxon>Paenibacillaceae</taxon>
        <taxon>Paenibacillus</taxon>
    </lineage>
</organism>
<evidence type="ECO:0000313" key="2">
    <source>
        <dbReference type="EMBL" id="OME93862.1"/>
    </source>
</evidence>
<dbReference type="PANTHER" id="PTHR41349:SF1">
    <property type="entry name" value="PROTEIN CBG08683"/>
    <property type="match status" value="1"/>
</dbReference>
<feature type="domain" description="Endonuclease/exonuclease/phosphatase" evidence="1">
    <location>
        <begin position="59"/>
        <end position="304"/>
    </location>
</feature>
<proteinExistence type="predicted"/>
<dbReference type="RefSeq" id="WP_076322532.1">
    <property type="nucleotide sequence ID" value="NZ_MRTF01000003.1"/>
</dbReference>
<protein>
    <recommendedName>
        <fullName evidence="1">Endonuclease/exonuclease/phosphatase domain-containing protein</fullName>
    </recommendedName>
</protein>
<dbReference type="InterPro" id="IPR036691">
    <property type="entry name" value="Endo/exonu/phosph_ase_sf"/>
</dbReference>
<dbReference type="PANTHER" id="PTHR41349">
    <property type="match status" value="1"/>
</dbReference>
<evidence type="ECO:0000313" key="3">
    <source>
        <dbReference type="Proteomes" id="UP000187074"/>
    </source>
</evidence>
<dbReference type="STRING" id="1401.BK123_11510"/>
<accession>A0A1R1B4H8</accession>
<evidence type="ECO:0000259" key="1">
    <source>
        <dbReference type="Pfam" id="PF03372"/>
    </source>
</evidence>
<name>A0A1R1B4H8_PAELA</name>
<dbReference type="GO" id="GO:0003824">
    <property type="term" value="F:catalytic activity"/>
    <property type="evidence" value="ECO:0007669"/>
    <property type="project" value="InterPro"/>
</dbReference>
<sequence length="423" mass="46048">MMVCTLQALFHRHKQVRIAVVVAVCNTAVKLLSGFSTPALAKANVTSVVHEETVDLTVMTFNIRLGGGVVSFDQTAETIRTAGADIVGIQEPGGNLAALAQKLGFYYAEGHNIMSRFPIINAHQREYVYIEVRPGKVVAMSNVHLSAYPYGPYDIRDGKSVHDVLSNEKKYHMAEMKSRFEVLPNLASRGLSVFLTGDFNVPSHLDWTNATKSNHYGVSIQWPVSAKLQQLNFRDSYREIRPNPVTHPANTWTPGENGQIGTNEVHDRIDFVYASGPSTTLGSKIVGENGPYSDIVLAPWPSDHRAIVSTFRAQLAPTPDLPNGATICTDKPAYAQEETVLVTYTSASVSKDWIGIYQEGIIPGIGNPSIVWKYASEGQPPNGTISFDSLSLSAGTYDAILLADDGYTELARTTFTIGSNAGR</sequence>